<evidence type="ECO:0000313" key="9">
    <source>
        <dbReference type="Proteomes" id="UP000239203"/>
    </source>
</evidence>
<feature type="domain" description="SD-repeat containing protein B" evidence="5">
    <location>
        <begin position="859"/>
        <end position="943"/>
    </location>
</feature>
<comment type="caution">
    <text evidence="8">The sequence shown here is derived from an EMBL/GenBank/DDBJ whole genome shotgun (WGS) entry which is preliminary data.</text>
</comment>
<dbReference type="InterPro" id="IPR055074">
    <property type="entry name" value="NOMO1-3_2nd"/>
</dbReference>
<dbReference type="InterPro" id="IPR055354">
    <property type="entry name" value="DUF7507"/>
</dbReference>
<gene>
    <name evidence="8" type="ORF">CLV40_104108</name>
</gene>
<feature type="domain" description="SD-repeat containing protein B" evidence="5">
    <location>
        <begin position="1391"/>
        <end position="1467"/>
    </location>
</feature>
<dbReference type="PANTHER" id="PTHR23303">
    <property type="entry name" value="CARBOXYPEPTIDASE REGULATORY REGION-CONTAINING"/>
    <property type="match status" value="1"/>
</dbReference>
<dbReference type="SUPFAM" id="SSF49478">
    <property type="entry name" value="Cna protein B-type domain"/>
    <property type="match status" value="2"/>
</dbReference>
<feature type="domain" description="SD-repeat containing protein B" evidence="5">
    <location>
        <begin position="620"/>
        <end position="704"/>
    </location>
</feature>
<evidence type="ECO:0000259" key="7">
    <source>
        <dbReference type="Pfam" id="PF24346"/>
    </source>
</evidence>
<protein>
    <submittedName>
        <fullName evidence="8">Putative repeat protein (TIGR01451 family)</fullName>
    </submittedName>
</protein>
<feature type="transmembrane region" description="Helical" evidence="4">
    <location>
        <begin position="1898"/>
        <end position="1917"/>
    </location>
</feature>
<evidence type="ECO:0000259" key="6">
    <source>
        <dbReference type="Pfam" id="PF22904"/>
    </source>
</evidence>
<dbReference type="Pfam" id="PF22904">
    <property type="entry name" value="NOMO1-like_2nd"/>
    <property type="match status" value="1"/>
</dbReference>
<organism evidence="8 9">
    <name type="scientific">Actinokineospora auranticolor</name>
    <dbReference type="NCBI Taxonomy" id="155976"/>
    <lineage>
        <taxon>Bacteria</taxon>
        <taxon>Bacillati</taxon>
        <taxon>Actinomycetota</taxon>
        <taxon>Actinomycetes</taxon>
        <taxon>Pseudonocardiales</taxon>
        <taxon>Pseudonocardiaceae</taxon>
        <taxon>Actinokineospora</taxon>
    </lineage>
</organism>
<keyword evidence="9" id="KW-1185">Reference proteome</keyword>
<evidence type="ECO:0000259" key="5">
    <source>
        <dbReference type="Pfam" id="PF17210"/>
    </source>
</evidence>
<feature type="domain" description="SD-repeat containing protein B" evidence="5">
    <location>
        <begin position="1510"/>
        <end position="1584"/>
    </location>
</feature>
<comment type="subcellular location">
    <subcellularLocation>
        <location evidence="1">Secreted</location>
    </subcellularLocation>
</comment>
<feature type="domain" description="SD-repeat containing protein B" evidence="5">
    <location>
        <begin position="1292"/>
        <end position="1347"/>
    </location>
</feature>
<reference evidence="8 9" key="1">
    <citation type="submission" date="2018-02" db="EMBL/GenBank/DDBJ databases">
        <title>Genomic Encyclopedia of Archaeal and Bacterial Type Strains, Phase II (KMG-II): from individual species to whole genera.</title>
        <authorList>
            <person name="Goeker M."/>
        </authorList>
    </citation>
    <scope>NUCLEOTIDE SEQUENCE [LARGE SCALE GENOMIC DNA]</scope>
    <source>
        <strain evidence="8 9">YU 961-1</strain>
    </source>
</reference>
<accession>A0A2S6GUI0</accession>
<dbReference type="GO" id="GO:0005975">
    <property type="term" value="P:carbohydrate metabolic process"/>
    <property type="evidence" value="ECO:0007669"/>
    <property type="project" value="UniProtKB-ARBA"/>
</dbReference>
<feature type="domain" description="SD-repeat containing protein B" evidence="5">
    <location>
        <begin position="953"/>
        <end position="1032"/>
    </location>
</feature>
<evidence type="ECO:0000256" key="3">
    <source>
        <dbReference type="ARBA" id="ARBA00022729"/>
    </source>
</evidence>
<dbReference type="GO" id="GO:0005576">
    <property type="term" value="C:extracellular region"/>
    <property type="evidence" value="ECO:0007669"/>
    <property type="project" value="UniProtKB-SubCell"/>
</dbReference>
<evidence type="ECO:0000256" key="4">
    <source>
        <dbReference type="SAM" id="Phobius"/>
    </source>
</evidence>
<evidence type="ECO:0000313" key="8">
    <source>
        <dbReference type="EMBL" id="PPK68864.1"/>
    </source>
</evidence>
<dbReference type="Pfam" id="PF17210">
    <property type="entry name" value="SdrD_B"/>
    <property type="match status" value="9"/>
</dbReference>
<keyword evidence="3" id="KW-0732">Signal</keyword>
<sequence length="1926" mass="195941">MTHGRFRFVGNCMLWGVVMSKSRAARRALAATLAALAAAAGVVVVSTTPAEASTARPFIAQYDEEIYGDFVQAGNGNMRCPDVTDPIDPFGEPRTTCPTARSRATTAATANNDSYYMRWADVDGEPGTINSSKSSFTFPPGAKVAYAGLSWAGNNGRVRLLDGTMATAPGCSTSQYLADAGNANAPAGDPTSQQVWFTVGGSTTTYFPQVINADSDSDLGDTQVGFYSAHVDVTNQVAQNVTTGTVNTGVGNIWTPEGFGCFAGWSLTVVYAYDEPTATYAEQKKHVTVFDGHAHQTASDSPTTITANGFRASGGDTRVGVTAYEGDFNINGDTFKVNGSAFDDPLALGTLDNFFVSNAPDAVDPDVDNNMSVDSKTLTTSEIAPGDTTATFAAATTNDAFLFQGLAVSVPVTSLFVTKKLNPGNPGPFRANAAITYDIVVKAIGDTVENVTINDPNGPACNKTTPTNVTTVAPWTYSCTDTTKTTSYTNTITASGLTTNGDEVVGQGKLDVVVINPSIDIAKTTDKANYALGETITFTIAVHNDGNAALTGVQVTDTTVPACNNATIGNLGVGANTSYTCTATAPITGDSNTASVTATDPLGGTVTDSSTVSVPTVGTISGKVFADRNNNGIYEPANSETTIAGVTVNLSGTPISGGPVSIGGTTNSLGEFEFPNMQGGTYTLTETTPAAFDDGIDTPGANSSAGGNDSFTIVISSGQSSTLNYFAEQPAASLAGYVYTDANNNGVKDIGEAGIANAVVQLTGTDSESHPITLPTSTNAGGAYSFPALRQGTYTITETTPPGLTDGKDTVGDATGTLQDPDSIINIGLGARVAGTGYLFGEFTPVSISGRVHHDGNPPNNGIQGVQLTLALPGGGTTQTNTLSDGSYSFTNLAPGTYSVAELQPAGYADGPESAGSPAGNTSVNDVISGITLASGQAGSEYDFAEDRGSLVGVVFHDRNNNGTKDSGEEGLSTTVTLTGNTPGGPVNTSVTSASLTGAFEFQGLLGGLYTLTETQVPGYSSGINTAGTANGIAVGGDAILGITLNNGQDATGYTFGEFTGGSITGRVVHDGAGPNNGISGVSIALSGAATDSTTTASDGTFIFENLAPGTYTITETQPIGYGDGEDSGPTGTGTGSVGNDVITGIVVASGQTRSEYEFAEERASISSVVYEDLNDNGIKDSGEDGVAGVDVKLTGTDANSAPVDITVTTNSDGVAKFVDLISGEYALEELDQPAPWLDGDDTAGTAGGTPVPNGDKINGIALTPGQIATGYRFGEIPGAAISGSVVDDNTTGPKGIQSVLITLSGTDDRNQAVNDTGYTDEDGVFAFTDLRPGTYKIVETQPTEYGDGPDIPGTIITNTPVPTNDEFNTIILGAGDKAVDYKFTETLGSLAGVVFRDKNNNNVQDPGEAGIPGVTINLTRLGLGRAAAAPEPAGSVVTGPNGAYVFENLVGNAYAITEVQPANFGNGQIGLGNPAGTLQPPNTITGILLEGGQDGTGYTFGELAQTVTGTVWRDDNGNGQIDVDETVRYEGVTVELFDLDGNLVDTAVTAAVTGMYSFGYVPAGSYTIKETQPAGVGSTTPDAIQISVTTETGASQNFGEQLGLIGDYVWNDSNANGVQDAGEPAAANIAVTLYQADGTTVVKSTTTGSDGKYWFRNLAVGDYKVGIELPTGKVLTRPHAGTNGDLDSDIDWVTGRTATLGIAVVDNLIPQLTNVDAGLVNKLVDLAAAVTTASPTAAIGDTVVFNSTITNAGTVPVRGARVVITIPAGLRIVSAGGDAIAAQAAQEGGFGADAFEATAAVPWTCTISGQQVTCVTDATILPGQTTGPVLVNTTALTTITDTTATAAVTLADGTPDDNAANDNAVAAIAVPASTTTTSPSTSTDDGTLASTGANVRWLFLGGVLLVAIGCAALFIVRRRRGSGTE</sequence>
<evidence type="ECO:0000256" key="1">
    <source>
        <dbReference type="ARBA" id="ARBA00004613"/>
    </source>
</evidence>
<proteinExistence type="predicted"/>
<feature type="domain" description="SD-repeat containing protein B" evidence="5">
    <location>
        <begin position="733"/>
        <end position="814"/>
    </location>
</feature>
<keyword evidence="4" id="KW-0812">Transmembrane</keyword>
<keyword evidence="4" id="KW-1133">Transmembrane helix</keyword>
<feature type="domain" description="DUF7507" evidence="7">
    <location>
        <begin position="516"/>
        <end position="608"/>
    </location>
</feature>
<dbReference type="PANTHER" id="PTHR23303:SF15">
    <property type="entry name" value="COLOSSIN-A"/>
    <property type="match status" value="1"/>
</dbReference>
<dbReference type="Proteomes" id="UP000239203">
    <property type="component" value="Unassembled WGS sequence"/>
</dbReference>
<dbReference type="Gene3D" id="2.60.40.10">
    <property type="entry name" value="Immunoglobulins"/>
    <property type="match status" value="10"/>
</dbReference>
<feature type="domain" description="SD-repeat containing protein B" evidence="5">
    <location>
        <begin position="1165"/>
        <end position="1235"/>
    </location>
</feature>
<dbReference type="EMBL" id="PTIX01000004">
    <property type="protein sequence ID" value="PPK68864.1"/>
    <property type="molecule type" value="Genomic_DNA"/>
</dbReference>
<feature type="domain" description="NOMO second beta-sandwich" evidence="6">
    <location>
        <begin position="1059"/>
        <end position="1118"/>
    </location>
</feature>
<dbReference type="InterPro" id="IPR013783">
    <property type="entry name" value="Ig-like_fold"/>
</dbReference>
<keyword evidence="2" id="KW-0964">Secreted</keyword>
<feature type="domain" description="SD-repeat containing protein B" evidence="5">
    <location>
        <begin position="1606"/>
        <end position="1707"/>
    </location>
</feature>
<name>A0A2S6GUI0_9PSEU</name>
<dbReference type="Pfam" id="PF24346">
    <property type="entry name" value="DUF7507"/>
    <property type="match status" value="1"/>
</dbReference>
<dbReference type="NCBIfam" id="TIGR01451">
    <property type="entry name" value="B_ant_repeat"/>
    <property type="match status" value="2"/>
</dbReference>
<dbReference type="InterPro" id="IPR051417">
    <property type="entry name" value="SDr/BOS_complex"/>
</dbReference>
<dbReference type="InterPro" id="IPR047589">
    <property type="entry name" value="DUF11_rpt"/>
</dbReference>
<dbReference type="OrthoDB" id="3515028at2"/>
<dbReference type="SUPFAM" id="SSF117074">
    <property type="entry name" value="Hypothetical protein PA1324"/>
    <property type="match status" value="8"/>
</dbReference>
<dbReference type="InterPro" id="IPR033764">
    <property type="entry name" value="Sdr_B"/>
</dbReference>
<keyword evidence="4" id="KW-0472">Membrane</keyword>
<evidence type="ECO:0000256" key="2">
    <source>
        <dbReference type="ARBA" id="ARBA00022525"/>
    </source>
</evidence>